<dbReference type="EnsemblMetazoa" id="XM_014387340.2">
    <property type="protein sequence ID" value="XP_014242826.1"/>
    <property type="gene ID" value="LOC106662899"/>
</dbReference>
<dbReference type="RefSeq" id="XP_014242826.1">
    <property type="nucleotide sequence ID" value="XM_014387340.2"/>
</dbReference>
<keyword evidence="2" id="KW-1133">Transmembrane helix</keyword>
<proteinExistence type="predicted"/>
<organism evidence="3 4">
    <name type="scientific">Cimex lectularius</name>
    <name type="common">Bed bug</name>
    <name type="synonym">Acanthia lectularia</name>
    <dbReference type="NCBI Taxonomy" id="79782"/>
    <lineage>
        <taxon>Eukaryota</taxon>
        <taxon>Metazoa</taxon>
        <taxon>Ecdysozoa</taxon>
        <taxon>Arthropoda</taxon>
        <taxon>Hexapoda</taxon>
        <taxon>Insecta</taxon>
        <taxon>Pterygota</taxon>
        <taxon>Neoptera</taxon>
        <taxon>Paraneoptera</taxon>
        <taxon>Hemiptera</taxon>
        <taxon>Heteroptera</taxon>
        <taxon>Panheteroptera</taxon>
        <taxon>Cimicomorpha</taxon>
        <taxon>Cimicidae</taxon>
        <taxon>Cimex</taxon>
    </lineage>
</organism>
<name>A0A8I6TC55_CIMLE</name>
<dbReference type="KEGG" id="clec:106662899"/>
<keyword evidence="2" id="KW-0812">Transmembrane</keyword>
<evidence type="ECO:0000313" key="3">
    <source>
        <dbReference type="EnsemblMetazoa" id="XP_014242826.1"/>
    </source>
</evidence>
<sequence length="621" mass="68544">MSMIHRTASSKRRRPSRSAATSPHRTTTGSRRPSVAVCPATTTCPSELTAPVSRQRRASIAVPEDTSPSPTEFVTITAAEDEPDSEPDFDVFDRSPRGSLVPEHRSPRGSLTPEAFNRSPRNSLVPDFNRSPRNSIIPDTRGSRNNLLPEPVNYNRSPRGSLCPDGELFSRSRSSLLAEDFNRSPRNSLVPEYNRSARNSLVPDVSPSRSARNSLVPDTSPSRTPRGSISIAAPEPSRTPRGSITPDPARSPRGSLIPDVNRSPRGSLVPDSNRSPRGSIASETSYNRSPRNSLPLQESPSVRSPRGSIGSASLHDQARSPRGSVDITLPGVRGGCNRSPSPYRNQRSQNYTTQDSTGSRRASSSVSQLCPLEGVKAIFIGPAFVSSQVALARKDSLGHPVSGDERRHLCEHTKLNSESGGVAAYGSVVYQLNHANMEASGTCDFMLRAFGIVYRTVVVSVVLICLTALPLIMFIMGIQFVRDCPREQHIPVYMIVGGTFGTLKMVWLVWRQIRSLRFERRRERNSTPQDPLSTPSRVADILLSSFLVVWFVLGNVWILSIYWPEFEPTLFEPNRWCHKTLYIFSLIHLAILYSIIGVVIILFIVLLMCQLCICNMMISCK</sequence>
<reference evidence="3" key="1">
    <citation type="submission" date="2022-01" db="UniProtKB">
        <authorList>
            <consortium name="EnsemblMetazoa"/>
        </authorList>
    </citation>
    <scope>IDENTIFICATION</scope>
</reference>
<dbReference type="Proteomes" id="UP000494040">
    <property type="component" value="Unassembled WGS sequence"/>
</dbReference>
<dbReference type="OMA" id="SWNQPRN"/>
<feature type="transmembrane region" description="Helical" evidence="2">
    <location>
        <begin position="456"/>
        <end position="478"/>
    </location>
</feature>
<evidence type="ECO:0000313" key="4">
    <source>
        <dbReference type="Proteomes" id="UP000494040"/>
    </source>
</evidence>
<evidence type="ECO:0000256" key="1">
    <source>
        <dbReference type="SAM" id="MobiDB-lite"/>
    </source>
</evidence>
<feature type="compositionally biased region" description="Polar residues" evidence="1">
    <location>
        <begin position="207"/>
        <end position="227"/>
    </location>
</feature>
<dbReference type="PANTHER" id="PTHR33444:SF7">
    <property type="entry name" value="TRANSMEMBRANE PROTEIN 272"/>
    <property type="match status" value="1"/>
</dbReference>
<feature type="region of interest" description="Disordered" evidence="1">
    <location>
        <begin position="185"/>
        <end position="362"/>
    </location>
</feature>
<protein>
    <submittedName>
        <fullName evidence="3">Uncharacterized protein</fullName>
    </submittedName>
</protein>
<dbReference type="AlphaFoldDB" id="A0A8I6TC55"/>
<dbReference type="InterPro" id="IPR040350">
    <property type="entry name" value="TMEM272"/>
</dbReference>
<feature type="transmembrane region" description="Helical" evidence="2">
    <location>
        <begin position="541"/>
        <end position="563"/>
    </location>
</feature>
<dbReference type="PANTHER" id="PTHR33444">
    <property type="entry name" value="SI:DKEY-19B23.12-RELATED"/>
    <property type="match status" value="1"/>
</dbReference>
<feature type="transmembrane region" description="Helical" evidence="2">
    <location>
        <begin position="490"/>
        <end position="510"/>
    </location>
</feature>
<feature type="compositionally biased region" description="Acidic residues" evidence="1">
    <location>
        <begin position="79"/>
        <end position="90"/>
    </location>
</feature>
<evidence type="ECO:0000256" key="2">
    <source>
        <dbReference type="SAM" id="Phobius"/>
    </source>
</evidence>
<keyword evidence="4" id="KW-1185">Reference proteome</keyword>
<keyword evidence="2" id="KW-0472">Membrane</keyword>
<dbReference type="OrthoDB" id="6157510at2759"/>
<feature type="compositionally biased region" description="Basic and acidic residues" evidence="1">
    <location>
        <begin position="91"/>
        <end position="106"/>
    </location>
</feature>
<feature type="compositionally biased region" description="Polar residues" evidence="1">
    <location>
        <begin position="338"/>
        <end position="355"/>
    </location>
</feature>
<feature type="compositionally biased region" description="Polar residues" evidence="1">
    <location>
        <begin position="270"/>
        <end position="302"/>
    </location>
</feature>
<feature type="region of interest" description="Disordered" evidence="1">
    <location>
        <begin position="1"/>
        <end position="166"/>
    </location>
</feature>
<feature type="transmembrane region" description="Helical" evidence="2">
    <location>
        <begin position="583"/>
        <end position="609"/>
    </location>
</feature>
<dbReference type="GeneID" id="106662899"/>
<accession>A0A8I6TC55</accession>